<keyword evidence="2" id="KW-1185">Reference proteome</keyword>
<proteinExistence type="predicted"/>
<dbReference type="Proteomes" id="UP000198538">
    <property type="component" value="Unassembled WGS sequence"/>
</dbReference>
<protein>
    <submittedName>
        <fullName evidence="1">Uncharacterized protein</fullName>
    </submittedName>
</protein>
<reference evidence="2" key="1">
    <citation type="submission" date="2016-10" db="EMBL/GenBank/DDBJ databases">
        <authorList>
            <person name="Varghese N."/>
            <person name="Submissions S."/>
        </authorList>
    </citation>
    <scope>NUCLEOTIDE SEQUENCE [LARGE SCALE GENOMIC DNA]</scope>
    <source>
        <strain evidence="2">BL9</strain>
    </source>
</reference>
<accession>A0A1G5LB21</accession>
<organism evidence="1 2">
    <name type="scientific">Paenibacillus polysaccharolyticus</name>
    <dbReference type="NCBI Taxonomy" id="582692"/>
    <lineage>
        <taxon>Bacteria</taxon>
        <taxon>Bacillati</taxon>
        <taxon>Bacillota</taxon>
        <taxon>Bacilli</taxon>
        <taxon>Bacillales</taxon>
        <taxon>Paenibacillaceae</taxon>
        <taxon>Paenibacillus</taxon>
    </lineage>
</organism>
<evidence type="ECO:0000313" key="1">
    <source>
        <dbReference type="EMBL" id="SCZ09651.1"/>
    </source>
</evidence>
<name>A0A1G5LB21_9BACL</name>
<dbReference type="AlphaFoldDB" id="A0A1G5LB21"/>
<sequence length="31" mass="3709">MFWLAFFCVCYEEKVANNSDMSRHILVVIDK</sequence>
<dbReference type="EMBL" id="FMVM01000022">
    <property type="protein sequence ID" value="SCZ09651.1"/>
    <property type="molecule type" value="Genomic_DNA"/>
</dbReference>
<evidence type="ECO:0000313" key="2">
    <source>
        <dbReference type="Proteomes" id="UP000198538"/>
    </source>
</evidence>
<gene>
    <name evidence="1" type="ORF">SAMN05720606_12266</name>
</gene>
<dbReference type="STRING" id="582692.SAMN05720606_12266"/>